<proteinExistence type="predicted"/>
<keyword evidence="4 6" id="KW-0067">ATP-binding</keyword>
<gene>
    <name evidence="6" type="ORF">HD594_000839</name>
</gene>
<dbReference type="GO" id="GO:0005524">
    <property type="term" value="F:ATP binding"/>
    <property type="evidence" value="ECO:0007669"/>
    <property type="project" value="UniProtKB-KW"/>
</dbReference>
<dbReference type="InterPro" id="IPR027417">
    <property type="entry name" value="P-loop_NTPase"/>
</dbReference>
<dbReference type="SMART" id="SM00382">
    <property type="entry name" value="AAA"/>
    <property type="match status" value="2"/>
</dbReference>
<feature type="domain" description="ABC transporter" evidence="5">
    <location>
        <begin position="265"/>
        <end position="510"/>
    </location>
</feature>
<dbReference type="InterPro" id="IPR003439">
    <property type="entry name" value="ABC_transporter-like_ATP-bd"/>
</dbReference>
<dbReference type="PANTHER" id="PTHR43790">
    <property type="entry name" value="CARBOHYDRATE TRANSPORT ATP-BINDING PROTEIN MG119-RELATED"/>
    <property type="match status" value="1"/>
</dbReference>
<organism evidence="6 7">
    <name type="scientific">Microbacterium thalassium</name>
    <dbReference type="NCBI Taxonomy" id="362649"/>
    <lineage>
        <taxon>Bacteria</taxon>
        <taxon>Bacillati</taxon>
        <taxon>Actinomycetota</taxon>
        <taxon>Actinomycetes</taxon>
        <taxon>Micrococcales</taxon>
        <taxon>Microbacteriaceae</taxon>
        <taxon>Microbacterium</taxon>
    </lineage>
</organism>
<evidence type="ECO:0000313" key="6">
    <source>
        <dbReference type="EMBL" id="MBB6390526.1"/>
    </source>
</evidence>
<name>A0A7X0KTW0_9MICO</name>
<dbReference type="RefSeq" id="WP_184749770.1">
    <property type="nucleotide sequence ID" value="NZ_BAAAJR010000003.1"/>
</dbReference>
<evidence type="ECO:0000256" key="1">
    <source>
        <dbReference type="ARBA" id="ARBA00022448"/>
    </source>
</evidence>
<sequence length="514" mass="54586">MTTEQRAPSPSEAAFSATGVSKTFGHFRALVDAELTVRRGTVHALLGGNGSGKSTFIKCLAGVYTADGGELRIADRSLELGGLHPETAHGLGLRFVHQDLGLFPQLTISENIALSRGYPTRWTAVREKLLRRRAQDLLDAFEIDARPHTRVADLRPSQRAMLAIARALDDADSADSILLLDEPTAALGEHDAQDLMDAVRRRADEGQTVVLVSHRFNEIASVADDVTVFRDGRNVGSAPLGDMPLGRVVSLMTGGESREMPESFVEHAPGAPALSVGSLRTGSCRDATFEVGAGEILGFAGLDGSGHSDVLAGLFGAIPSEAEDVALGGERFRPHSPAEAMAAGAAFIPQDRHADAAFTNMSITQNLSVTILDRIWNGFALSSGREHHAAADTISRFSIRAASVDAPLGVLSGGNQQKVVLGRWLQRSPRLLLLVEPTQGVDVVARHDIYTSIAAAARGGATVLVASSDIDELLAITHRIAVFRNGRIATFLHTASTTRDEITNAMLAEEPVDA</sequence>
<dbReference type="PANTHER" id="PTHR43790:SF9">
    <property type="entry name" value="GALACTOFURANOSE TRANSPORTER ATP-BINDING PROTEIN YTFR"/>
    <property type="match status" value="1"/>
</dbReference>
<reference evidence="6 7" key="1">
    <citation type="submission" date="2020-08" db="EMBL/GenBank/DDBJ databases">
        <title>Sequencing the genomes of 1000 actinobacteria strains.</title>
        <authorList>
            <person name="Klenk H.-P."/>
        </authorList>
    </citation>
    <scope>NUCLEOTIDE SEQUENCE [LARGE SCALE GENOMIC DNA]</scope>
    <source>
        <strain evidence="6 7">DSM 12511</strain>
    </source>
</reference>
<keyword evidence="7" id="KW-1185">Reference proteome</keyword>
<dbReference type="Gene3D" id="3.40.50.300">
    <property type="entry name" value="P-loop containing nucleotide triphosphate hydrolases"/>
    <property type="match status" value="2"/>
</dbReference>
<dbReference type="CDD" id="cd03216">
    <property type="entry name" value="ABC_Carb_Monos_I"/>
    <property type="match status" value="1"/>
</dbReference>
<dbReference type="CDD" id="cd03215">
    <property type="entry name" value="ABC_Carb_Monos_II"/>
    <property type="match status" value="1"/>
</dbReference>
<keyword evidence="2" id="KW-0677">Repeat</keyword>
<dbReference type="Pfam" id="PF00005">
    <property type="entry name" value="ABC_tran"/>
    <property type="match status" value="2"/>
</dbReference>
<dbReference type="PROSITE" id="PS50893">
    <property type="entry name" value="ABC_TRANSPORTER_2"/>
    <property type="match status" value="2"/>
</dbReference>
<protein>
    <submittedName>
        <fullName evidence="6">Ribose transport system ATP-binding protein</fullName>
    </submittedName>
</protein>
<dbReference type="InterPro" id="IPR003593">
    <property type="entry name" value="AAA+_ATPase"/>
</dbReference>
<comment type="caution">
    <text evidence="6">The sequence shown here is derived from an EMBL/GenBank/DDBJ whole genome shotgun (WGS) entry which is preliminary data.</text>
</comment>
<accession>A0A7X0KTW0</accession>
<keyword evidence="1" id="KW-0813">Transport</keyword>
<evidence type="ECO:0000313" key="7">
    <source>
        <dbReference type="Proteomes" id="UP000537775"/>
    </source>
</evidence>
<feature type="domain" description="ABC transporter" evidence="5">
    <location>
        <begin position="15"/>
        <end position="256"/>
    </location>
</feature>
<evidence type="ECO:0000259" key="5">
    <source>
        <dbReference type="PROSITE" id="PS50893"/>
    </source>
</evidence>
<evidence type="ECO:0000256" key="2">
    <source>
        <dbReference type="ARBA" id="ARBA00022737"/>
    </source>
</evidence>
<dbReference type="AlphaFoldDB" id="A0A7X0KTW0"/>
<dbReference type="InterPro" id="IPR017871">
    <property type="entry name" value="ABC_transporter-like_CS"/>
</dbReference>
<dbReference type="Proteomes" id="UP000537775">
    <property type="component" value="Unassembled WGS sequence"/>
</dbReference>
<dbReference type="EMBL" id="JACHML010000001">
    <property type="protein sequence ID" value="MBB6390526.1"/>
    <property type="molecule type" value="Genomic_DNA"/>
</dbReference>
<dbReference type="PROSITE" id="PS00211">
    <property type="entry name" value="ABC_TRANSPORTER_1"/>
    <property type="match status" value="1"/>
</dbReference>
<evidence type="ECO:0000256" key="4">
    <source>
        <dbReference type="ARBA" id="ARBA00022840"/>
    </source>
</evidence>
<dbReference type="GO" id="GO:0016887">
    <property type="term" value="F:ATP hydrolysis activity"/>
    <property type="evidence" value="ECO:0007669"/>
    <property type="project" value="InterPro"/>
</dbReference>
<dbReference type="InterPro" id="IPR050107">
    <property type="entry name" value="ABC_carbohydrate_import_ATPase"/>
</dbReference>
<dbReference type="SUPFAM" id="SSF52540">
    <property type="entry name" value="P-loop containing nucleoside triphosphate hydrolases"/>
    <property type="match status" value="2"/>
</dbReference>
<keyword evidence="3" id="KW-0547">Nucleotide-binding</keyword>
<evidence type="ECO:0000256" key="3">
    <source>
        <dbReference type="ARBA" id="ARBA00022741"/>
    </source>
</evidence>